<sequence length="169" mass="18516">MRRHPAIRGLLLALAILAVACQRSSPPAAPDFTVPTLDGGTFTLSQALRQGRPVVLFFMAYWCGTCLPEARALARLHQELGDRVAILALDVDPTSTPEALAAFREAAGNPDYLWGFDRDNQVVLAYRVTRLDTTVIIGPDGRVAYRDEVPTSYETLAAQIARVLPRISR</sequence>
<dbReference type="CDD" id="cd02966">
    <property type="entry name" value="TlpA_like_family"/>
    <property type="match status" value="1"/>
</dbReference>
<feature type="domain" description="Thioredoxin" evidence="7">
    <location>
        <begin position="23"/>
        <end position="165"/>
    </location>
</feature>
<evidence type="ECO:0000256" key="3">
    <source>
        <dbReference type="ARBA" id="ARBA00022968"/>
    </source>
</evidence>
<dbReference type="PROSITE" id="PS51257">
    <property type="entry name" value="PROKAR_LIPOPROTEIN"/>
    <property type="match status" value="1"/>
</dbReference>
<dbReference type="Proteomes" id="UP000236642">
    <property type="component" value="Unassembled WGS sequence"/>
</dbReference>
<evidence type="ECO:0000256" key="4">
    <source>
        <dbReference type="ARBA" id="ARBA00023157"/>
    </source>
</evidence>
<keyword evidence="4" id="KW-1015">Disulfide bond</keyword>
<dbReference type="Pfam" id="PF00578">
    <property type="entry name" value="AhpC-TSA"/>
    <property type="match status" value="1"/>
</dbReference>
<dbReference type="Gene3D" id="3.40.30.10">
    <property type="entry name" value="Glutaredoxin"/>
    <property type="match status" value="1"/>
</dbReference>
<dbReference type="GO" id="GO:0030313">
    <property type="term" value="C:cell envelope"/>
    <property type="evidence" value="ECO:0007669"/>
    <property type="project" value="UniProtKB-SubCell"/>
</dbReference>
<feature type="chain" id="PRO_5014135802" evidence="6">
    <location>
        <begin position="21"/>
        <end position="169"/>
    </location>
</feature>
<gene>
    <name evidence="8" type="primary">resA</name>
    <name evidence="8" type="ORF">HRbin22_00995</name>
</gene>
<keyword evidence="3" id="KW-0812">Transmembrane</keyword>
<comment type="subcellular location">
    <subcellularLocation>
        <location evidence="1">Cell envelope</location>
    </subcellularLocation>
</comment>
<comment type="caution">
    <text evidence="8">The sequence shown here is derived from an EMBL/GenBank/DDBJ whole genome shotgun (WGS) entry which is preliminary data.</text>
</comment>
<keyword evidence="6" id="KW-0732">Signal</keyword>
<dbReference type="GO" id="GO:0016491">
    <property type="term" value="F:oxidoreductase activity"/>
    <property type="evidence" value="ECO:0007669"/>
    <property type="project" value="InterPro"/>
</dbReference>
<evidence type="ECO:0000313" key="9">
    <source>
        <dbReference type="Proteomes" id="UP000236642"/>
    </source>
</evidence>
<keyword evidence="3" id="KW-0735">Signal-anchor</keyword>
<dbReference type="PANTHER" id="PTHR42852:SF6">
    <property type="entry name" value="THIOL:DISULFIDE INTERCHANGE PROTEIN DSBE"/>
    <property type="match status" value="1"/>
</dbReference>
<dbReference type="GO" id="GO:0016209">
    <property type="term" value="F:antioxidant activity"/>
    <property type="evidence" value="ECO:0007669"/>
    <property type="project" value="InterPro"/>
</dbReference>
<evidence type="ECO:0000256" key="6">
    <source>
        <dbReference type="SAM" id="SignalP"/>
    </source>
</evidence>
<evidence type="ECO:0000256" key="2">
    <source>
        <dbReference type="ARBA" id="ARBA00022748"/>
    </source>
</evidence>
<dbReference type="SUPFAM" id="SSF52833">
    <property type="entry name" value="Thioredoxin-like"/>
    <property type="match status" value="1"/>
</dbReference>
<dbReference type="InterPro" id="IPR000866">
    <property type="entry name" value="AhpC/TSA"/>
</dbReference>
<dbReference type="InterPro" id="IPR050553">
    <property type="entry name" value="Thioredoxin_ResA/DsbE_sf"/>
</dbReference>
<evidence type="ECO:0000313" key="8">
    <source>
        <dbReference type="EMBL" id="GBD08754.1"/>
    </source>
</evidence>
<dbReference type="InterPro" id="IPR013766">
    <property type="entry name" value="Thioredoxin_domain"/>
</dbReference>
<evidence type="ECO:0000256" key="5">
    <source>
        <dbReference type="ARBA" id="ARBA00023284"/>
    </source>
</evidence>
<dbReference type="AlphaFoldDB" id="A0A2H5Y5M5"/>
<dbReference type="GO" id="GO:0017004">
    <property type="term" value="P:cytochrome complex assembly"/>
    <property type="evidence" value="ECO:0007669"/>
    <property type="project" value="UniProtKB-KW"/>
</dbReference>
<evidence type="ECO:0000259" key="7">
    <source>
        <dbReference type="PROSITE" id="PS51352"/>
    </source>
</evidence>
<evidence type="ECO:0000256" key="1">
    <source>
        <dbReference type="ARBA" id="ARBA00004196"/>
    </source>
</evidence>
<dbReference type="PANTHER" id="PTHR42852">
    <property type="entry name" value="THIOL:DISULFIDE INTERCHANGE PROTEIN DSBE"/>
    <property type="match status" value="1"/>
</dbReference>
<reference evidence="9" key="1">
    <citation type="submission" date="2017-09" db="EMBL/GenBank/DDBJ databases">
        <title>Metaegenomics of thermophilic ammonia-oxidizing enrichment culture.</title>
        <authorList>
            <person name="Kato S."/>
            <person name="Suzuki K."/>
        </authorList>
    </citation>
    <scope>NUCLEOTIDE SEQUENCE [LARGE SCALE GENOMIC DNA]</scope>
</reference>
<organism evidence="8 9">
    <name type="scientific">Candidatus Thermoflexus japonica</name>
    <dbReference type="NCBI Taxonomy" id="2035417"/>
    <lineage>
        <taxon>Bacteria</taxon>
        <taxon>Bacillati</taxon>
        <taxon>Chloroflexota</taxon>
        <taxon>Thermoflexia</taxon>
        <taxon>Thermoflexales</taxon>
        <taxon>Thermoflexaceae</taxon>
        <taxon>Thermoflexus</taxon>
    </lineage>
</organism>
<name>A0A2H5Y5M5_9CHLR</name>
<protein>
    <submittedName>
        <fullName evidence="8">Thiol-disulfide oxidoreductase ResA</fullName>
    </submittedName>
</protein>
<keyword evidence="2" id="KW-0201">Cytochrome c-type biogenesis</keyword>
<keyword evidence="5" id="KW-0676">Redox-active center</keyword>
<proteinExistence type="predicted"/>
<accession>A0A2H5Y5M5</accession>
<dbReference type="PROSITE" id="PS51352">
    <property type="entry name" value="THIOREDOXIN_2"/>
    <property type="match status" value="1"/>
</dbReference>
<dbReference type="InterPro" id="IPR036249">
    <property type="entry name" value="Thioredoxin-like_sf"/>
</dbReference>
<feature type="signal peptide" evidence="6">
    <location>
        <begin position="1"/>
        <end position="20"/>
    </location>
</feature>
<dbReference type="EMBL" id="BEHY01000017">
    <property type="protein sequence ID" value="GBD08754.1"/>
    <property type="molecule type" value="Genomic_DNA"/>
</dbReference>